<feature type="compositionally biased region" description="Polar residues" evidence="1">
    <location>
        <begin position="153"/>
        <end position="163"/>
    </location>
</feature>
<feature type="compositionally biased region" description="Basic and acidic residues" evidence="1">
    <location>
        <begin position="22"/>
        <end position="43"/>
    </location>
</feature>
<reference evidence="4" key="3">
    <citation type="submission" date="2025-04" db="UniProtKB">
        <authorList>
            <consortium name="RefSeq"/>
        </authorList>
    </citation>
    <scope>IDENTIFICATION</scope>
    <source>
        <strain evidence="4">CBS 781.70</strain>
    </source>
</reference>
<dbReference type="RefSeq" id="XP_033536052.1">
    <property type="nucleotide sequence ID" value="XM_033674861.1"/>
</dbReference>
<name>A0A6G1G939_9PEZI</name>
<evidence type="ECO:0000313" key="4">
    <source>
        <dbReference type="RefSeq" id="XP_033536052.1"/>
    </source>
</evidence>
<feature type="region of interest" description="Disordered" evidence="1">
    <location>
        <begin position="1"/>
        <end position="79"/>
    </location>
</feature>
<organism evidence="2">
    <name type="scientific">Eremomyces bilateralis CBS 781.70</name>
    <dbReference type="NCBI Taxonomy" id="1392243"/>
    <lineage>
        <taxon>Eukaryota</taxon>
        <taxon>Fungi</taxon>
        <taxon>Dikarya</taxon>
        <taxon>Ascomycota</taxon>
        <taxon>Pezizomycotina</taxon>
        <taxon>Dothideomycetes</taxon>
        <taxon>Dothideomycetes incertae sedis</taxon>
        <taxon>Eremomycetales</taxon>
        <taxon>Eremomycetaceae</taxon>
        <taxon>Eremomyces</taxon>
    </lineage>
</organism>
<dbReference type="Proteomes" id="UP000504638">
    <property type="component" value="Unplaced"/>
</dbReference>
<gene>
    <name evidence="2 4" type="ORF">P152DRAFT_270721</name>
</gene>
<feature type="compositionally biased region" description="Gly residues" evidence="1">
    <location>
        <begin position="46"/>
        <end position="55"/>
    </location>
</feature>
<reference evidence="2 4" key="1">
    <citation type="submission" date="2020-01" db="EMBL/GenBank/DDBJ databases">
        <authorList>
            <consortium name="DOE Joint Genome Institute"/>
            <person name="Haridas S."/>
            <person name="Albert R."/>
            <person name="Binder M."/>
            <person name="Bloem J."/>
            <person name="Labutti K."/>
            <person name="Salamov A."/>
            <person name="Andreopoulos B."/>
            <person name="Baker S.E."/>
            <person name="Barry K."/>
            <person name="Bills G."/>
            <person name="Bluhm B.H."/>
            <person name="Cannon C."/>
            <person name="Castanera R."/>
            <person name="Culley D.E."/>
            <person name="Daum C."/>
            <person name="Ezra D."/>
            <person name="Gonzalez J.B."/>
            <person name="Henrissat B."/>
            <person name="Kuo A."/>
            <person name="Liang C."/>
            <person name="Lipzen A."/>
            <person name="Lutzoni F."/>
            <person name="Magnuson J."/>
            <person name="Mondo S."/>
            <person name="Nolan M."/>
            <person name="Ohm R."/>
            <person name="Pangilinan J."/>
            <person name="Park H.-J."/>
            <person name="Ramirez L."/>
            <person name="Alfaro M."/>
            <person name="Sun H."/>
            <person name="Tritt A."/>
            <person name="Yoshinaga Y."/>
            <person name="Zwiers L.-H."/>
            <person name="Turgeon B.G."/>
            <person name="Goodwin S.B."/>
            <person name="Spatafora J.W."/>
            <person name="Crous P.W."/>
            <person name="Grigoriev I.V."/>
        </authorList>
    </citation>
    <scope>NUCLEOTIDE SEQUENCE</scope>
    <source>
        <strain evidence="2 4">CBS 781.70</strain>
    </source>
</reference>
<evidence type="ECO:0000313" key="2">
    <source>
        <dbReference type="EMBL" id="KAF1814421.1"/>
    </source>
</evidence>
<evidence type="ECO:0000256" key="1">
    <source>
        <dbReference type="SAM" id="MobiDB-lite"/>
    </source>
</evidence>
<reference evidence="4" key="2">
    <citation type="submission" date="2020-04" db="EMBL/GenBank/DDBJ databases">
        <authorList>
            <consortium name="NCBI Genome Project"/>
        </authorList>
    </citation>
    <scope>NUCLEOTIDE SEQUENCE</scope>
    <source>
        <strain evidence="4">CBS 781.70</strain>
    </source>
</reference>
<protein>
    <submittedName>
        <fullName evidence="2 4">Uncharacterized protein</fullName>
    </submittedName>
</protein>
<dbReference type="AlphaFoldDB" id="A0A6G1G939"/>
<feature type="compositionally biased region" description="Acidic residues" evidence="1">
    <location>
        <begin position="62"/>
        <end position="71"/>
    </location>
</feature>
<feature type="region of interest" description="Disordered" evidence="1">
    <location>
        <begin position="94"/>
        <end position="163"/>
    </location>
</feature>
<proteinExistence type="predicted"/>
<dbReference type="GeneID" id="54415431"/>
<dbReference type="EMBL" id="ML975153">
    <property type="protein sequence ID" value="KAF1814421.1"/>
    <property type="molecule type" value="Genomic_DNA"/>
</dbReference>
<accession>A0A6G1G939</accession>
<keyword evidence="3" id="KW-1185">Reference proteome</keyword>
<sequence>MSRGAIAADRPDRIRRAASPAHQEHKGNGSLDGDRAPRHENIRDGSGLGATGGPWPGLIVPDIEDGAEQSGDDFCARSPTTELSDSLCAAYMPRRDDDDGLASITRSAPEPLSVADVPGSLGKGKLPIVSSDDDNDIVSASKSNLTGKREQWPSKSSYWPGSL</sequence>
<evidence type="ECO:0000313" key="3">
    <source>
        <dbReference type="Proteomes" id="UP000504638"/>
    </source>
</evidence>